<feature type="region of interest" description="Disordered" evidence="1">
    <location>
        <begin position="148"/>
        <end position="210"/>
    </location>
</feature>
<evidence type="ECO:0000313" key="4">
    <source>
        <dbReference type="Proteomes" id="UP001160625"/>
    </source>
</evidence>
<reference evidence="3" key="1">
    <citation type="submission" date="2023-04" db="EMBL/GenBank/DDBJ databases">
        <title>Sphingomonas sp. MAHUQ-71 isolated from rice field.</title>
        <authorList>
            <person name="Huq M.A."/>
        </authorList>
    </citation>
    <scope>NUCLEOTIDE SEQUENCE</scope>
    <source>
        <strain evidence="3">MAHUQ-71</strain>
    </source>
</reference>
<keyword evidence="4" id="KW-1185">Reference proteome</keyword>
<name>A0ABT6N4K9_9SPHN</name>
<dbReference type="RefSeq" id="WP_281045433.1">
    <property type="nucleotide sequence ID" value="NZ_JARYGZ010000002.1"/>
</dbReference>
<evidence type="ECO:0000256" key="2">
    <source>
        <dbReference type="SAM" id="SignalP"/>
    </source>
</evidence>
<feature type="compositionally biased region" description="Low complexity" evidence="1">
    <location>
        <begin position="173"/>
        <end position="201"/>
    </location>
</feature>
<gene>
    <name evidence="3" type="ORF">QGN17_15165</name>
</gene>
<sequence length="210" mass="21424">MRLKPVLMIAGLMAAAGVTAAVAADRQEARVVPVHVLNVHMPDGSIQQVRYTGDVAPRVVAVPVATADPMMVAFGPDSPFAMMDRISAQMDAQMAGMMHQAAMMQSMTPEQLQQAAMRSGGGAGTTSFTMVSSTGADGQVCSQSVRTVSLGDGKAPQIQRTSSGDCGSTVSRPQGLTPTAAPAAQAAPVATPAVLPAAKAPAPKPDRNTI</sequence>
<dbReference type="EMBL" id="JARYGZ010000002">
    <property type="protein sequence ID" value="MDH7640076.1"/>
    <property type="molecule type" value="Genomic_DNA"/>
</dbReference>
<protein>
    <submittedName>
        <fullName evidence="3">Uncharacterized protein</fullName>
    </submittedName>
</protein>
<organism evidence="3 4">
    <name type="scientific">Sphingomonas oryzagri</name>
    <dbReference type="NCBI Taxonomy" id="3042314"/>
    <lineage>
        <taxon>Bacteria</taxon>
        <taxon>Pseudomonadati</taxon>
        <taxon>Pseudomonadota</taxon>
        <taxon>Alphaproteobacteria</taxon>
        <taxon>Sphingomonadales</taxon>
        <taxon>Sphingomonadaceae</taxon>
        <taxon>Sphingomonas</taxon>
    </lineage>
</organism>
<dbReference type="Proteomes" id="UP001160625">
    <property type="component" value="Unassembled WGS sequence"/>
</dbReference>
<comment type="caution">
    <text evidence="3">The sequence shown here is derived from an EMBL/GenBank/DDBJ whole genome shotgun (WGS) entry which is preliminary data.</text>
</comment>
<feature type="chain" id="PRO_5045210662" evidence="2">
    <location>
        <begin position="24"/>
        <end position="210"/>
    </location>
</feature>
<accession>A0ABT6N4K9</accession>
<evidence type="ECO:0000313" key="3">
    <source>
        <dbReference type="EMBL" id="MDH7640076.1"/>
    </source>
</evidence>
<evidence type="ECO:0000256" key="1">
    <source>
        <dbReference type="SAM" id="MobiDB-lite"/>
    </source>
</evidence>
<proteinExistence type="predicted"/>
<feature type="signal peptide" evidence="2">
    <location>
        <begin position="1"/>
        <end position="23"/>
    </location>
</feature>
<feature type="compositionally biased region" description="Polar residues" evidence="1">
    <location>
        <begin position="158"/>
        <end position="172"/>
    </location>
</feature>
<keyword evidence="2" id="KW-0732">Signal</keyword>